<evidence type="ECO:0000256" key="1">
    <source>
        <dbReference type="SAM" id="MobiDB-lite"/>
    </source>
</evidence>
<accession>A0A9E7G2X5</accession>
<name>A0A9E7G2X5_9LILI</name>
<dbReference type="EMBL" id="CP097507">
    <property type="protein sequence ID" value="URE04962.1"/>
    <property type="molecule type" value="Genomic_DNA"/>
</dbReference>
<evidence type="ECO:0000313" key="2">
    <source>
        <dbReference type="EMBL" id="URE04962.1"/>
    </source>
</evidence>
<proteinExistence type="predicted"/>
<protein>
    <submittedName>
        <fullName evidence="2">Uncharacterized protein</fullName>
    </submittedName>
</protein>
<organism evidence="2 3">
    <name type="scientific">Musa troglodytarum</name>
    <name type="common">fe'i banana</name>
    <dbReference type="NCBI Taxonomy" id="320322"/>
    <lineage>
        <taxon>Eukaryota</taxon>
        <taxon>Viridiplantae</taxon>
        <taxon>Streptophyta</taxon>
        <taxon>Embryophyta</taxon>
        <taxon>Tracheophyta</taxon>
        <taxon>Spermatophyta</taxon>
        <taxon>Magnoliopsida</taxon>
        <taxon>Liliopsida</taxon>
        <taxon>Zingiberales</taxon>
        <taxon>Musaceae</taxon>
        <taxon>Musa</taxon>
    </lineage>
</organism>
<dbReference type="AlphaFoldDB" id="A0A9E7G2X5"/>
<reference evidence="2" key="1">
    <citation type="submission" date="2022-05" db="EMBL/GenBank/DDBJ databases">
        <title>The Musa troglodytarum L. genome provides insights into the mechanism of non-climacteric behaviour and enrichment of carotenoids.</title>
        <authorList>
            <person name="Wang J."/>
        </authorList>
    </citation>
    <scope>NUCLEOTIDE SEQUENCE</scope>
    <source>
        <tissue evidence="2">Leaf</tissue>
    </source>
</reference>
<keyword evidence="3" id="KW-1185">Reference proteome</keyword>
<feature type="region of interest" description="Disordered" evidence="1">
    <location>
        <begin position="146"/>
        <end position="169"/>
    </location>
</feature>
<dbReference type="Proteomes" id="UP001055439">
    <property type="component" value="Chromosome 5"/>
</dbReference>
<evidence type="ECO:0000313" key="3">
    <source>
        <dbReference type="Proteomes" id="UP001055439"/>
    </source>
</evidence>
<feature type="compositionally biased region" description="Basic and acidic residues" evidence="1">
    <location>
        <begin position="159"/>
        <end position="169"/>
    </location>
</feature>
<sequence length="169" mass="18465">MTWSTARASRLIAAPVTSLSSTAEGQARCIWRKGFEMILTVVVPPSLGGGTTNNKASDCTTQTIIATQIVISCSAHHWSIGASSNTSMHHPLLWFVAQSAANLLSPDLLGATPFLLARCPIFCPKPFVDRRPDLWFNVQSPDIEVLENPSGERHHMRSGRTENKIPDFP</sequence>
<gene>
    <name evidence="2" type="ORF">MUK42_28555</name>
</gene>